<evidence type="ECO:0000313" key="3">
    <source>
        <dbReference type="Proteomes" id="UP000789704"/>
    </source>
</evidence>
<dbReference type="GO" id="GO:0005694">
    <property type="term" value="C:chromosome"/>
    <property type="evidence" value="ECO:0007669"/>
    <property type="project" value="TreeGrafter"/>
</dbReference>
<gene>
    <name evidence="2" type="ORF">LMG31841_01578</name>
</gene>
<dbReference type="InterPro" id="IPR036086">
    <property type="entry name" value="ParB/Sulfiredoxin_sf"/>
</dbReference>
<dbReference type="InterPro" id="IPR003115">
    <property type="entry name" value="ParB_N"/>
</dbReference>
<proteinExistence type="predicted"/>
<organism evidence="2 3">
    <name type="scientific">Paraburkholderia saeva</name>
    <dbReference type="NCBI Taxonomy" id="2777537"/>
    <lineage>
        <taxon>Bacteria</taxon>
        <taxon>Pseudomonadati</taxon>
        <taxon>Pseudomonadota</taxon>
        <taxon>Betaproteobacteria</taxon>
        <taxon>Burkholderiales</taxon>
        <taxon>Burkholderiaceae</taxon>
        <taxon>Paraburkholderia</taxon>
    </lineage>
</organism>
<dbReference type="InterPro" id="IPR050336">
    <property type="entry name" value="Chromosome_partition/occlusion"/>
</dbReference>
<dbReference type="Proteomes" id="UP000789704">
    <property type="component" value="Unassembled WGS sequence"/>
</dbReference>
<sequence length="300" mass="33822">MIEEIAGEIELIAVERIRVLNPRTRNRRVHLELVRSIESVGLKRPITVCHTEGTEEIGSYDLVCGQGRLEAFSMLGQKVIPARIISATERECLIKSLVENIARRQSRPVEILENITILRHRGYSNADIGRKIGCSAEWVKNIAGLLDKGERRLLTAVEAGHIPLSLAVDIARSTDSECQNLLMDAYNRGELKGRKISVVRKLLEVRANSGKASGRGESYKARPRTYKPDELRKLYELEANKHKLIIKRSEFTQGRLMGVIEAFKELLQLDEFIQLLSDEKRNSMPEFLKAAVLRKDGGAT</sequence>
<evidence type="ECO:0000259" key="1">
    <source>
        <dbReference type="SMART" id="SM00470"/>
    </source>
</evidence>
<dbReference type="PANTHER" id="PTHR33375:SF1">
    <property type="entry name" value="CHROMOSOME-PARTITIONING PROTEIN PARB-RELATED"/>
    <property type="match status" value="1"/>
</dbReference>
<dbReference type="SUPFAM" id="SSF110849">
    <property type="entry name" value="ParB/Sulfiredoxin"/>
    <property type="match status" value="1"/>
</dbReference>
<dbReference type="Pfam" id="PF07506">
    <property type="entry name" value="RepB"/>
    <property type="match status" value="1"/>
</dbReference>
<dbReference type="GO" id="GO:0007059">
    <property type="term" value="P:chromosome segregation"/>
    <property type="evidence" value="ECO:0007669"/>
    <property type="project" value="TreeGrafter"/>
</dbReference>
<feature type="domain" description="ParB-like N-terminal" evidence="1">
    <location>
        <begin position="10"/>
        <end position="101"/>
    </location>
</feature>
<name>A0A9N8RUW0_9BURK</name>
<comment type="caution">
    <text evidence="2">The sequence shown here is derived from an EMBL/GenBank/DDBJ whole genome shotgun (WGS) entry which is preliminary data.</text>
</comment>
<keyword evidence="3" id="KW-1185">Reference proteome</keyword>
<dbReference type="PANTHER" id="PTHR33375">
    <property type="entry name" value="CHROMOSOME-PARTITIONING PROTEIN PARB-RELATED"/>
    <property type="match status" value="1"/>
</dbReference>
<evidence type="ECO:0000313" key="2">
    <source>
        <dbReference type="EMBL" id="CAG4892226.1"/>
    </source>
</evidence>
<dbReference type="SUPFAM" id="SSF109709">
    <property type="entry name" value="KorB DNA-binding domain-like"/>
    <property type="match status" value="1"/>
</dbReference>
<dbReference type="InterPro" id="IPR011111">
    <property type="entry name" value="Plasmid_RepB"/>
</dbReference>
<reference evidence="2" key="1">
    <citation type="submission" date="2021-04" db="EMBL/GenBank/DDBJ databases">
        <authorList>
            <person name="Vanwijnsberghe S."/>
        </authorList>
    </citation>
    <scope>NUCLEOTIDE SEQUENCE</scope>
    <source>
        <strain evidence="2">LMG 31841</strain>
    </source>
</reference>
<dbReference type="AlphaFoldDB" id="A0A9N8RUW0"/>
<dbReference type="Pfam" id="PF02195">
    <property type="entry name" value="ParB_N"/>
    <property type="match status" value="1"/>
</dbReference>
<dbReference type="EMBL" id="CAJQZC010000002">
    <property type="protein sequence ID" value="CAG4892226.1"/>
    <property type="molecule type" value="Genomic_DNA"/>
</dbReference>
<dbReference type="RefSeq" id="WP_228875558.1">
    <property type="nucleotide sequence ID" value="NZ_CAJQZC010000002.1"/>
</dbReference>
<accession>A0A9N8RUW0</accession>
<dbReference type="Gene3D" id="3.90.1530.30">
    <property type="match status" value="1"/>
</dbReference>
<protein>
    <recommendedName>
        <fullName evidence="1">ParB-like N-terminal domain-containing protein</fullName>
    </recommendedName>
</protein>
<dbReference type="Gene3D" id="1.10.10.2830">
    <property type="match status" value="1"/>
</dbReference>
<dbReference type="SMART" id="SM00470">
    <property type="entry name" value="ParB"/>
    <property type="match status" value="1"/>
</dbReference>